<evidence type="ECO:0000313" key="1">
    <source>
        <dbReference type="EMBL" id="GIY60262.1"/>
    </source>
</evidence>
<dbReference type="AlphaFoldDB" id="A0AAV4UQK1"/>
<keyword evidence="2" id="KW-1185">Reference proteome</keyword>
<dbReference type="EMBL" id="BPLR01013302">
    <property type="protein sequence ID" value="GIY60262.1"/>
    <property type="molecule type" value="Genomic_DNA"/>
</dbReference>
<comment type="caution">
    <text evidence="1">The sequence shown here is derived from an EMBL/GenBank/DDBJ whole genome shotgun (WGS) entry which is preliminary data.</text>
</comment>
<organism evidence="1 2">
    <name type="scientific">Caerostris extrusa</name>
    <name type="common">Bark spider</name>
    <name type="synonym">Caerostris bankana</name>
    <dbReference type="NCBI Taxonomy" id="172846"/>
    <lineage>
        <taxon>Eukaryota</taxon>
        <taxon>Metazoa</taxon>
        <taxon>Ecdysozoa</taxon>
        <taxon>Arthropoda</taxon>
        <taxon>Chelicerata</taxon>
        <taxon>Arachnida</taxon>
        <taxon>Araneae</taxon>
        <taxon>Araneomorphae</taxon>
        <taxon>Entelegynae</taxon>
        <taxon>Araneoidea</taxon>
        <taxon>Araneidae</taxon>
        <taxon>Caerostris</taxon>
    </lineage>
</organism>
<name>A0AAV4UQK1_CAEEX</name>
<protein>
    <recommendedName>
        <fullName evidence="3">Secreted protein</fullName>
    </recommendedName>
</protein>
<proteinExistence type="predicted"/>
<gene>
    <name evidence="1" type="ORF">CEXT_354251</name>
</gene>
<evidence type="ECO:0000313" key="2">
    <source>
        <dbReference type="Proteomes" id="UP001054945"/>
    </source>
</evidence>
<dbReference type="Proteomes" id="UP001054945">
    <property type="component" value="Unassembled WGS sequence"/>
</dbReference>
<accession>A0AAV4UQK1</accession>
<sequence>MRSRILHLLVGQGLRGSATCEVTVGAMNGHKNNKKEGCFVGKTLNRRSHPSLFRYGAAPVLLRSFKLTSPHCPGRECFLDMLLAH</sequence>
<evidence type="ECO:0008006" key="3">
    <source>
        <dbReference type="Google" id="ProtNLM"/>
    </source>
</evidence>
<reference evidence="1 2" key="1">
    <citation type="submission" date="2021-06" db="EMBL/GenBank/DDBJ databases">
        <title>Caerostris extrusa draft genome.</title>
        <authorList>
            <person name="Kono N."/>
            <person name="Arakawa K."/>
        </authorList>
    </citation>
    <scope>NUCLEOTIDE SEQUENCE [LARGE SCALE GENOMIC DNA]</scope>
</reference>